<evidence type="ECO:0000256" key="1">
    <source>
        <dbReference type="ARBA" id="ARBA00004141"/>
    </source>
</evidence>
<evidence type="ECO:0000256" key="12">
    <source>
        <dbReference type="SAM" id="Phobius"/>
    </source>
</evidence>
<evidence type="ECO:0000256" key="5">
    <source>
        <dbReference type="ARBA" id="ARBA00022832"/>
    </source>
</evidence>
<evidence type="ECO:0000256" key="4">
    <source>
        <dbReference type="ARBA" id="ARBA00022692"/>
    </source>
</evidence>
<keyword evidence="7 11" id="KW-0560">Oxidoreductase</keyword>
<keyword evidence="14" id="KW-1185">Reference proteome</keyword>
<keyword evidence="10 11" id="KW-0275">Fatty acid biosynthesis</keyword>
<evidence type="ECO:0000256" key="2">
    <source>
        <dbReference type="ARBA" id="ARBA00009295"/>
    </source>
</evidence>
<organism evidence="13 14">
    <name type="scientific">Oryctes borbonicus</name>
    <dbReference type="NCBI Taxonomy" id="1629725"/>
    <lineage>
        <taxon>Eukaryota</taxon>
        <taxon>Metazoa</taxon>
        <taxon>Ecdysozoa</taxon>
        <taxon>Arthropoda</taxon>
        <taxon>Hexapoda</taxon>
        <taxon>Insecta</taxon>
        <taxon>Pterygota</taxon>
        <taxon>Neoptera</taxon>
        <taxon>Endopterygota</taxon>
        <taxon>Coleoptera</taxon>
        <taxon>Polyphaga</taxon>
        <taxon>Scarabaeiformia</taxon>
        <taxon>Scarabaeidae</taxon>
        <taxon>Dynastinae</taxon>
        <taxon>Oryctes</taxon>
    </lineage>
</organism>
<keyword evidence="8" id="KW-0443">Lipid metabolism</keyword>
<accession>A0A0T6B280</accession>
<dbReference type="PANTHER" id="PTHR11351:SF61">
    <property type="entry name" value="RH14937P"/>
    <property type="match status" value="1"/>
</dbReference>
<comment type="caution">
    <text evidence="13">The sequence shown here is derived from an EMBL/GenBank/DDBJ whole genome shotgun (WGS) entry which is preliminary data.</text>
</comment>
<evidence type="ECO:0000256" key="7">
    <source>
        <dbReference type="ARBA" id="ARBA00023002"/>
    </source>
</evidence>
<dbReference type="EMBL" id="LJIG01016120">
    <property type="protein sequence ID" value="KRT81555.1"/>
    <property type="molecule type" value="Genomic_DNA"/>
</dbReference>
<keyword evidence="5" id="KW-0276">Fatty acid metabolism</keyword>
<evidence type="ECO:0000256" key="6">
    <source>
        <dbReference type="ARBA" id="ARBA00022989"/>
    </source>
</evidence>
<comment type="cofactor">
    <cofactor evidence="11">
        <name>Fe(2+)</name>
        <dbReference type="ChEBI" id="CHEBI:29033"/>
    </cofactor>
</comment>
<dbReference type="PRINTS" id="PR00075">
    <property type="entry name" value="FACDDSATRASE"/>
</dbReference>
<evidence type="ECO:0008006" key="15">
    <source>
        <dbReference type="Google" id="ProtNLM"/>
    </source>
</evidence>
<sequence length="127" mass="14518">CIMTEGRDEASNENVCTINQTKGTTHPLDSRQRKEADLIATEPKNETFIPRIRWPDLAAQVFIHVGCVYGLVLCFYSRFYTTLFAFCTIYTSGFGITAGVHRLWSHRAYKANWALRFFLVILFTVTG</sequence>
<keyword evidence="4 11" id="KW-0812">Transmembrane</keyword>
<keyword evidence="3 11" id="KW-0444">Lipid biosynthesis</keyword>
<protein>
    <recommendedName>
        <fullName evidence="15">Fatty acid desaturase domain-containing protein</fullName>
    </recommendedName>
</protein>
<dbReference type="GO" id="GO:0006636">
    <property type="term" value="P:unsaturated fatty acid biosynthetic process"/>
    <property type="evidence" value="ECO:0007669"/>
    <property type="project" value="TreeGrafter"/>
</dbReference>
<feature type="non-terminal residue" evidence="13">
    <location>
        <position position="1"/>
    </location>
</feature>
<feature type="transmembrane region" description="Helical" evidence="12">
    <location>
        <begin position="57"/>
        <end position="76"/>
    </location>
</feature>
<comment type="subcellular location">
    <subcellularLocation>
        <location evidence="1">Membrane</location>
        <topology evidence="1">Multi-pass membrane protein</topology>
    </subcellularLocation>
</comment>
<name>A0A0T6B280_9SCAR</name>
<evidence type="ECO:0000256" key="10">
    <source>
        <dbReference type="ARBA" id="ARBA00023160"/>
    </source>
</evidence>
<dbReference type="AlphaFoldDB" id="A0A0T6B280"/>
<feature type="transmembrane region" description="Helical" evidence="12">
    <location>
        <begin position="83"/>
        <end position="104"/>
    </location>
</feature>
<dbReference type="GO" id="GO:0004768">
    <property type="term" value="F:stearoyl-CoA 9-desaturase activity"/>
    <property type="evidence" value="ECO:0007669"/>
    <property type="project" value="TreeGrafter"/>
</dbReference>
<dbReference type="Proteomes" id="UP000051574">
    <property type="component" value="Unassembled WGS sequence"/>
</dbReference>
<keyword evidence="6 12" id="KW-1133">Transmembrane helix</keyword>
<gene>
    <name evidence="13" type="ORF">AMK59_5874</name>
</gene>
<dbReference type="PANTHER" id="PTHR11351">
    <property type="entry name" value="ACYL-COA DESATURASE"/>
    <property type="match status" value="1"/>
</dbReference>
<comment type="similarity">
    <text evidence="2 11">Belongs to the fatty acid desaturase type 1 family.</text>
</comment>
<dbReference type="OrthoDB" id="10260134at2759"/>
<evidence type="ECO:0000313" key="13">
    <source>
        <dbReference type="EMBL" id="KRT81555.1"/>
    </source>
</evidence>
<feature type="non-terminal residue" evidence="13">
    <location>
        <position position="127"/>
    </location>
</feature>
<reference evidence="13 14" key="1">
    <citation type="submission" date="2015-09" db="EMBL/GenBank/DDBJ databases">
        <title>Draft genome of the scarab beetle Oryctes borbonicus.</title>
        <authorList>
            <person name="Meyer J.M."/>
            <person name="Markov G.V."/>
            <person name="Baskaran P."/>
            <person name="Herrmann M."/>
            <person name="Sommer R.J."/>
            <person name="Roedelsperger C."/>
        </authorList>
    </citation>
    <scope>NUCLEOTIDE SEQUENCE [LARGE SCALE GENOMIC DNA]</scope>
    <source>
        <strain evidence="13">OB123</strain>
        <tissue evidence="13">Whole animal</tissue>
    </source>
</reference>
<evidence type="ECO:0000256" key="11">
    <source>
        <dbReference type="RuleBase" id="RU000581"/>
    </source>
</evidence>
<dbReference type="InterPro" id="IPR015876">
    <property type="entry name" value="Acyl-CoA_DS"/>
</dbReference>
<keyword evidence="9 12" id="KW-0472">Membrane</keyword>
<evidence type="ECO:0000313" key="14">
    <source>
        <dbReference type="Proteomes" id="UP000051574"/>
    </source>
</evidence>
<comment type="domain">
    <text evidence="11">The histidine box domains are involved in binding the catalytic metal ions.</text>
</comment>
<evidence type="ECO:0000256" key="8">
    <source>
        <dbReference type="ARBA" id="ARBA00023098"/>
    </source>
</evidence>
<evidence type="ECO:0000256" key="9">
    <source>
        <dbReference type="ARBA" id="ARBA00023136"/>
    </source>
</evidence>
<proteinExistence type="inferred from homology"/>
<dbReference type="GO" id="GO:0005506">
    <property type="term" value="F:iron ion binding"/>
    <property type="evidence" value="ECO:0007669"/>
    <property type="project" value="TreeGrafter"/>
</dbReference>
<dbReference type="GO" id="GO:0005789">
    <property type="term" value="C:endoplasmic reticulum membrane"/>
    <property type="evidence" value="ECO:0007669"/>
    <property type="project" value="TreeGrafter"/>
</dbReference>
<evidence type="ECO:0000256" key="3">
    <source>
        <dbReference type="ARBA" id="ARBA00022516"/>
    </source>
</evidence>